<dbReference type="Pfam" id="PF00128">
    <property type="entry name" value="Alpha-amylase"/>
    <property type="match status" value="1"/>
</dbReference>
<dbReference type="SMR" id="A0A9N9ANE5"/>
<dbReference type="SMART" id="SM00642">
    <property type="entry name" value="Aamy"/>
    <property type="match status" value="1"/>
</dbReference>
<feature type="active site" description="Nucleophile" evidence="13">
    <location>
        <position position="238"/>
    </location>
</feature>
<keyword evidence="9 16" id="KW-1015">Disulfide bond</keyword>
<feature type="binding site" evidence="15">
    <location>
        <position position="262"/>
    </location>
    <ligand>
        <name>Ca(2+)</name>
        <dbReference type="ChEBI" id="CHEBI:29108"/>
        <label>2</label>
    </ligand>
</feature>
<evidence type="ECO:0000256" key="11">
    <source>
        <dbReference type="ARBA" id="ARBA00023277"/>
    </source>
</evidence>
<accession>A0A9N9ANE5</accession>
<evidence type="ECO:0000256" key="1">
    <source>
        <dbReference type="ARBA" id="ARBA00000548"/>
    </source>
</evidence>
<feature type="binding site" evidence="17">
    <location>
        <position position="151"/>
    </location>
    <ligand>
        <name>substrate</name>
    </ligand>
</feature>
<evidence type="ECO:0000256" key="17">
    <source>
        <dbReference type="PIRSR" id="PIRSR001024-5"/>
    </source>
</evidence>
<dbReference type="GO" id="GO:0016052">
    <property type="term" value="P:carbohydrate catabolic process"/>
    <property type="evidence" value="ECO:0007669"/>
    <property type="project" value="InterPro"/>
</dbReference>
<dbReference type="Proteomes" id="UP000789739">
    <property type="component" value="Unassembled WGS sequence"/>
</dbReference>
<feature type="disulfide bond" evidence="16">
    <location>
        <begin position="182"/>
        <end position="196"/>
    </location>
</feature>
<dbReference type="InterPro" id="IPR017853">
    <property type="entry name" value="GH"/>
</dbReference>
<dbReference type="Pfam" id="PF09260">
    <property type="entry name" value="A_amylase_dom_C"/>
    <property type="match status" value="1"/>
</dbReference>
<comment type="caution">
    <text evidence="20">The sequence shown here is derived from an EMBL/GenBank/DDBJ whole genome shotgun (WGS) entry which is preliminary data.</text>
</comment>
<keyword evidence="7" id="KW-0378">Hydrolase</keyword>
<dbReference type="PANTHER" id="PTHR10357:SF215">
    <property type="entry name" value="ALPHA-AMYLASE 1"/>
    <property type="match status" value="1"/>
</dbReference>
<evidence type="ECO:0000256" key="2">
    <source>
        <dbReference type="ARBA" id="ARBA00001913"/>
    </source>
</evidence>
<feature type="binding site" evidence="17">
    <location>
        <position position="376"/>
    </location>
    <ligand>
        <name>substrate</name>
    </ligand>
</feature>
<dbReference type="SUPFAM" id="SSF51011">
    <property type="entry name" value="Glycosyl hydrolase domain"/>
    <property type="match status" value="1"/>
</dbReference>
<dbReference type="SUPFAM" id="SSF51445">
    <property type="entry name" value="(Trans)glycosidases"/>
    <property type="match status" value="1"/>
</dbReference>
<feature type="site" description="Transition state stabilizer" evidence="14">
    <location>
        <position position="329"/>
    </location>
</feature>
<proteinExistence type="inferred from homology"/>
<dbReference type="EC" id="3.2.1.1" evidence="4"/>
<feature type="binding site" evidence="17">
    <location>
        <position position="329"/>
    </location>
    <ligand>
        <name>substrate</name>
    </ligand>
</feature>
<dbReference type="GO" id="GO:0005509">
    <property type="term" value="F:calcium ion binding"/>
    <property type="evidence" value="ECO:0007669"/>
    <property type="project" value="InterPro"/>
</dbReference>
<dbReference type="CDD" id="cd11319">
    <property type="entry name" value="AmyAc_euk_AmyA"/>
    <property type="match status" value="1"/>
</dbReference>
<evidence type="ECO:0000313" key="21">
    <source>
        <dbReference type="Proteomes" id="UP000789739"/>
    </source>
</evidence>
<dbReference type="Gene3D" id="3.20.20.80">
    <property type="entry name" value="Glycosidases"/>
    <property type="match status" value="1"/>
</dbReference>
<dbReference type="GO" id="GO:0004556">
    <property type="term" value="F:alpha-amylase activity"/>
    <property type="evidence" value="ECO:0007669"/>
    <property type="project" value="UniProtKB-EC"/>
</dbReference>
<comment type="catalytic activity">
    <reaction evidence="1">
        <text>Endohydrolysis of (1-&gt;4)-alpha-D-glucosidic linkages in polysaccharides containing three or more (1-&gt;4)-alpha-linked D-glucose units.</text>
        <dbReference type="EC" id="3.2.1.1"/>
    </reaction>
</comment>
<organism evidence="20 21">
    <name type="scientific">Paraglomus brasilianum</name>
    <dbReference type="NCBI Taxonomy" id="144538"/>
    <lineage>
        <taxon>Eukaryota</taxon>
        <taxon>Fungi</taxon>
        <taxon>Fungi incertae sedis</taxon>
        <taxon>Mucoromycota</taxon>
        <taxon>Glomeromycotina</taxon>
        <taxon>Glomeromycetes</taxon>
        <taxon>Paraglomerales</taxon>
        <taxon>Paraglomeraceae</taxon>
        <taxon>Paraglomus</taxon>
    </lineage>
</organism>
<feature type="binding site" evidence="17">
    <location>
        <position position="236"/>
    </location>
    <ligand>
        <name>substrate</name>
    </ligand>
</feature>
<dbReference type="AlphaFoldDB" id="A0A9N9ANE5"/>
<evidence type="ECO:0000256" key="13">
    <source>
        <dbReference type="PIRSR" id="PIRSR001024-1"/>
    </source>
</evidence>
<feature type="binding site" evidence="15">
    <location>
        <position position="150"/>
    </location>
    <ligand>
        <name>Ca(2+)</name>
        <dbReference type="ChEBI" id="CHEBI:29108"/>
        <label>1</label>
    </ligand>
</feature>
<gene>
    <name evidence="20" type="ORF">PBRASI_LOCUS4275</name>
</gene>
<reference evidence="20" key="1">
    <citation type="submission" date="2021-06" db="EMBL/GenBank/DDBJ databases">
        <authorList>
            <person name="Kallberg Y."/>
            <person name="Tangrot J."/>
            <person name="Rosling A."/>
        </authorList>
    </citation>
    <scope>NUCLEOTIDE SEQUENCE</scope>
    <source>
        <strain evidence="20">BR232B</strain>
    </source>
</reference>
<evidence type="ECO:0000256" key="16">
    <source>
        <dbReference type="PIRSR" id="PIRSR001024-4"/>
    </source>
</evidence>
<dbReference type="PIRSF" id="PIRSF001024">
    <property type="entry name" value="Alph-amyl_fung"/>
    <property type="match status" value="1"/>
</dbReference>
<protein>
    <recommendedName>
        <fullName evidence="4">alpha-amylase</fullName>
        <ecNumber evidence="4">3.2.1.1</ecNumber>
    </recommendedName>
</protein>
<evidence type="ECO:0000256" key="5">
    <source>
        <dbReference type="ARBA" id="ARBA00022723"/>
    </source>
</evidence>
<feature type="active site" description="Proton donor" evidence="13">
    <location>
        <position position="262"/>
    </location>
</feature>
<dbReference type="InterPro" id="IPR013780">
    <property type="entry name" value="Glyco_hydro_b"/>
</dbReference>
<feature type="disulfide bond" evidence="16">
    <location>
        <begin position="54"/>
        <end position="67"/>
    </location>
</feature>
<feature type="binding site" evidence="15">
    <location>
        <position position="207"/>
    </location>
    <ligand>
        <name>Ca(2+)</name>
        <dbReference type="ChEBI" id="CHEBI:29108"/>
        <label>1</label>
    </ligand>
</feature>
<evidence type="ECO:0000256" key="15">
    <source>
        <dbReference type="PIRSR" id="PIRSR001024-3"/>
    </source>
</evidence>
<feature type="binding site" evidence="15">
    <location>
        <position position="238"/>
    </location>
    <ligand>
        <name>Ca(2+)</name>
        <dbReference type="ChEBI" id="CHEBI:29108"/>
        <label>2</label>
    </ligand>
</feature>
<keyword evidence="8 15" id="KW-0106">Calcium</keyword>
<dbReference type="FunFam" id="3.20.20.80:FF:000120">
    <property type="entry name" value="Alpha-amylase A"/>
    <property type="match status" value="1"/>
</dbReference>
<feature type="binding site" evidence="15">
    <location>
        <position position="242"/>
    </location>
    <ligand>
        <name>Ca(2+)</name>
        <dbReference type="ChEBI" id="CHEBI:29108"/>
        <label>1</label>
    </ligand>
</feature>
<feature type="signal peptide" evidence="18">
    <location>
        <begin position="1"/>
        <end position="21"/>
    </location>
</feature>
<evidence type="ECO:0000256" key="7">
    <source>
        <dbReference type="ARBA" id="ARBA00022801"/>
    </source>
</evidence>
<feature type="binding site" evidence="17">
    <location>
        <position position="112"/>
    </location>
    <ligand>
        <name>substrate</name>
    </ligand>
</feature>
<keyword evidence="12" id="KW-0326">Glycosidase</keyword>
<evidence type="ECO:0000256" key="6">
    <source>
        <dbReference type="ARBA" id="ARBA00022729"/>
    </source>
</evidence>
<keyword evidence="21" id="KW-1185">Reference proteome</keyword>
<name>A0A9N9ANE5_9GLOM</name>
<evidence type="ECO:0000256" key="4">
    <source>
        <dbReference type="ARBA" id="ARBA00012595"/>
    </source>
</evidence>
<keyword evidence="10" id="KW-0325">Glycoprotein</keyword>
<keyword evidence="5 15" id="KW-0479">Metal-binding</keyword>
<keyword evidence="11" id="KW-0119">Carbohydrate metabolism</keyword>
<evidence type="ECO:0000256" key="12">
    <source>
        <dbReference type="ARBA" id="ARBA00023295"/>
    </source>
</evidence>
<feature type="chain" id="PRO_5040165842" description="alpha-amylase" evidence="18">
    <location>
        <begin position="22"/>
        <end position="520"/>
    </location>
</feature>
<evidence type="ECO:0000256" key="8">
    <source>
        <dbReference type="ARBA" id="ARBA00022837"/>
    </source>
</evidence>
<feature type="domain" description="Glycosyl hydrolase family 13 catalytic" evidence="19">
    <location>
        <begin position="36"/>
        <end position="401"/>
    </location>
</feature>
<evidence type="ECO:0000256" key="14">
    <source>
        <dbReference type="PIRSR" id="PIRSR001024-2"/>
    </source>
</evidence>
<evidence type="ECO:0000256" key="18">
    <source>
        <dbReference type="SAM" id="SignalP"/>
    </source>
</evidence>
<dbReference type="InterPro" id="IPR006047">
    <property type="entry name" value="GH13_cat_dom"/>
</dbReference>
<evidence type="ECO:0000256" key="3">
    <source>
        <dbReference type="ARBA" id="ARBA00008061"/>
    </source>
</evidence>
<dbReference type="PANTHER" id="PTHR10357">
    <property type="entry name" value="ALPHA-AMYLASE FAMILY MEMBER"/>
    <property type="match status" value="1"/>
</dbReference>
<dbReference type="EMBL" id="CAJVPI010000433">
    <property type="protein sequence ID" value="CAG8534506.1"/>
    <property type="molecule type" value="Genomic_DNA"/>
</dbReference>
<feature type="binding site" evidence="15">
    <location>
        <position position="194"/>
    </location>
    <ligand>
        <name>Ca(2+)</name>
        <dbReference type="ChEBI" id="CHEBI:29108"/>
        <label>1</label>
    </ligand>
</feature>
<evidence type="ECO:0000256" key="10">
    <source>
        <dbReference type="ARBA" id="ARBA00023180"/>
    </source>
</evidence>
<keyword evidence="6 18" id="KW-0732">Signal</keyword>
<evidence type="ECO:0000256" key="9">
    <source>
        <dbReference type="ARBA" id="ARBA00023157"/>
    </source>
</evidence>
<dbReference type="InterPro" id="IPR015340">
    <property type="entry name" value="A_amylase_C_dom"/>
</dbReference>
<comment type="cofactor">
    <cofactor evidence="2">
        <name>Ca(2+)</name>
        <dbReference type="ChEBI" id="CHEBI:29108"/>
    </cofactor>
</comment>
<sequence>MHSSKHFVIITLLILLSLATAIARTASEWRSRTIYQLLTDRFAQSPGQKNPQLCANNGNEYEIRRYCGGTFTGVIDKLDYIKDMGFDAIWISPVVKQFEKETKYGPGWHGYWAQDIYEINSHFGTANELKQLVQEAHARNIWVMVDVVANHMGPQEGTTPYTAEYLKAYTPFNKTEHFHDFCVIEHWGNDYEVEHCSLGGYDLPLPDLNTENPQVVDIFSNWISDLVREYNFDGIRIDTVKHVRREFWSEFTAAAGVFSIGEMFHDDPYTVGNYQNYMDSVLGYPLFEKIIPVFTNPFSDMGSVSRAVQSMRGAFKDVTVLGNFIDNHDQPRFLSRTQDRNLLKNALTFVLLTDGIPIIYQGTEQGFNGGNDPWNREALWPSNYSQSSDLYQFIATINKFRQTLPSSYFTSLSIEAWANDRIYAFFKDRALVVMTIYGTYDPMFSIKVKTNGLYSVGTTLVNILNCTEKVTVDSYGEVGVRITGDPRIFYPSQEVKGLCQIDKRRMNRKVDRQINIFKFA</sequence>
<evidence type="ECO:0000259" key="19">
    <source>
        <dbReference type="SMART" id="SM00642"/>
    </source>
</evidence>
<dbReference type="InterPro" id="IPR013777">
    <property type="entry name" value="A-amylase-like"/>
</dbReference>
<evidence type="ECO:0000313" key="20">
    <source>
        <dbReference type="EMBL" id="CAG8534506.1"/>
    </source>
</evidence>
<comment type="similarity">
    <text evidence="3">Belongs to the glycosyl hydrolase 13 family.</text>
</comment>
<dbReference type="Gene3D" id="2.60.40.1180">
    <property type="entry name" value="Golgi alpha-mannosidase II"/>
    <property type="match status" value="1"/>
</dbReference>
<dbReference type="OrthoDB" id="1740265at2759"/>